<feature type="compositionally biased region" description="Basic residues" evidence="2">
    <location>
        <begin position="141"/>
        <end position="162"/>
    </location>
</feature>
<dbReference type="AlphaFoldDB" id="A0A804KV10"/>
<dbReference type="InterPro" id="IPR039340">
    <property type="entry name" value="Tfc4/TFIIIC-102/Sfc4"/>
</dbReference>
<dbReference type="FunCoup" id="A0A804KV10">
    <property type="interactions" value="4223"/>
</dbReference>
<accession>A0A804KV10</accession>
<dbReference type="PROSITE" id="PS50005">
    <property type="entry name" value="TPR"/>
    <property type="match status" value="3"/>
</dbReference>
<evidence type="ECO:0000256" key="1">
    <source>
        <dbReference type="PROSITE-ProRule" id="PRU00339"/>
    </source>
</evidence>
<proteinExistence type="predicted"/>
<feature type="region of interest" description="Disordered" evidence="2">
    <location>
        <begin position="1"/>
        <end position="82"/>
    </location>
</feature>
<reference evidence="4" key="2">
    <citation type="submission" date="2021-05" db="UniProtKB">
        <authorList>
            <consortium name="EnsemblPlants"/>
        </authorList>
    </citation>
    <scope>IDENTIFICATION</scope>
    <source>
        <strain evidence="4">subsp. malaccensis</strain>
    </source>
</reference>
<dbReference type="KEGG" id="mus:104000749"/>
<dbReference type="Pfam" id="PF13181">
    <property type="entry name" value="TPR_8"/>
    <property type="match status" value="1"/>
</dbReference>
<dbReference type="Gramene" id="Ma10_t11280.2">
    <property type="protein sequence ID" value="Ma10_p11280.2"/>
    <property type="gene ID" value="Ma10_g11280"/>
</dbReference>
<feature type="compositionally biased region" description="Acidic residues" evidence="2">
    <location>
        <begin position="39"/>
        <end position="64"/>
    </location>
</feature>
<name>A0A804KV10_MUSAM</name>
<feature type="region of interest" description="Disordered" evidence="2">
    <location>
        <begin position="105"/>
        <end position="126"/>
    </location>
</feature>
<dbReference type="GO" id="GO:0000127">
    <property type="term" value="C:transcription factor TFIIIC complex"/>
    <property type="evidence" value="ECO:0000318"/>
    <property type="project" value="GO_Central"/>
</dbReference>
<dbReference type="OMA" id="SSPNMKF"/>
<feature type="compositionally biased region" description="Basic and acidic residues" evidence="2">
    <location>
        <begin position="113"/>
        <end position="126"/>
    </location>
</feature>
<dbReference type="FunFam" id="1.25.40.10:FF:000413">
    <property type="entry name" value="General transcription factor 3C polypeptide 3"/>
    <property type="match status" value="1"/>
</dbReference>
<protein>
    <submittedName>
        <fullName evidence="3">(wild Malaysian banana) hypothetical protein</fullName>
    </submittedName>
</protein>
<keyword evidence="5" id="KW-1185">Reference proteome</keyword>
<feature type="compositionally biased region" description="Low complexity" evidence="2">
    <location>
        <begin position="8"/>
        <end position="19"/>
    </location>
</feature>
<keyword evidence="1" id="KW-0802">TPR repeat</keyword>
<reference evidence="3" key="1">
    <citation type="submission" date="2021-03" db="EMBL/GenBank/DDBJ databases">
        <authorList>
            <consortium name="Genoscope - CEA"/>
            <person name="William W."/>
        </authorList>
    </citation>
    <scope>NUCLEOTIDE SEQUENCE</scope>
    <source>
        <strain evidence="3">Doubled-haploid Pahang</strain>
    </source>
</reference>
<dbReference type="InterPro" id="IPR011990">
    <property type="entry name" value="TPR-like_helical_dom_sf"/>
</dbReference>
<dbReference type="GO" id="GO:0006383">
    <property type="term" value="P:transcription by RNA polymerase III"/>
    <property type="evidence" value="ECO:0000318"/>
    <property type="project" value="GO_Central"/>
</dbReference>
<dbReference type="PANTHER" id="PTHR23082">
    <property type="entry name" value="TRANSCRIPTION INITIATION FACTOR IIIC TFIIIC , POLYPEPTIDE 3-RELATED"/>
    <property type="match status" value="1"/>
</dbReference>
<gene>
    <name evidence="3" type="ORF">GSMUA_314280.1</name>
</gene>
<dbReference type="EMBL" id="HG996476">
    <property type="protein sequence ID" value="CAG1853202.1"/>
    <property type="molecule type" value="Genomic_DNA"/>
</dbReference>
<dbReference type="PANTHER" id="PTHR23082:SF0">
    <property type="entry name" value="GENERAL TRANSCRIPTION FACTOR 3C POLYPEPTIDE 3"/>
    <property type="match status" value="1"/>
</dbReference>
<organism evidence="4 5">
    <name type="scientific">Musa acuminata subsp. malaccensis</name>
    <name type="common">Wild banana</name>
    <name type="synonym">Musa malaccensis</name>
    <dbReference type="NCBI Taxonomy" id="214687"/>
    <lineage>
        <taxon>Eukaryota</taxon>
        <taxon>Viridiplantae</taxon>
        <taxon>Streptophyta</taxon>
        <taxon>Embryophyta</taxon>
        <taxon>Tracheophyta</taxon>
        <taxon>Spermatophyta</taxon>
        <taxon>Magnoliopsida</taxon>
        <taxon>Liliopsida</taxon>
        <taxon>Zingiberales</taxon>
        <taxon>Musaceae</taxon>
        <taxon>Musa</taxon>
    </lineage>
</organism>
<feature type="repeat" description="TPR" evidence="1">
    <location>
        <begin position="269"/>
        <end position="302"/>
    </location>
</feature>
<dbReference type="Proteomes" id="UP000012960">
    <property type="component" value="Unplaced"/>
</dbReference>
<sequence length="940" mass="107144">MEDDENAVKASEVVAAANEEATEMEERVGGGGGGRGGEEEAEDDVEGEEEEDEEDEDEEEDDEGYTLRFDGDTDPLGLVQEDNHGVDLYQQFERLEYEALAERKRKAVSQKEPPGESAKKPRREDVLGVTMEEINELMNFGRRRRSRAQSKKRGRKRGSKKKLSPEVSRRIGDATLYYTSGDYDEAIPLLQEVVRLAPNLSDAYYILGLIYDAKGDRGKALNFHMIAAHLSPKDPSLWKKLVAWSIEQKNTGQIKYCLKKAITADPKDVGLRFDLALLYCELGEYQKAAESYDQIIGIYPANIQALKMAAKMYQKCGLVERAIKILEDHVNSHVECDNSVINLLIALYIENGSHMEALKLIERACSICGLGKKNLLYLKVKEAVCHAQLGNMQHAEVLLKELPMDRCADNGDLIIEAADSFLSLGQYQFAVEFYSMLEDVPNHDNGNLHLKIAQCFLSMEQRGKAIAFYYKALSKIENDVDARIILSSLLLEEGKDQETINLLSPPKVSAQLPNLNSAQTNPWWENGKIKMQLAKIYHAKGKLEDFVDTIYSYVRETLVIEIMNRKVRPAKKIAKSVLFERVKLLDDQQADNLFRGFKPVARMSELVKAVRAKKSLQKLAALKEEKKAATLGAGLDWQSDSDDEIPRKAKQEPPLPDLLKDVEHHQFILDLCKALVSVQRYWEALEVINHTLRLEYNTISTEKKEEFRSLGAHIAYSTRDPKHGYNYVRYIVQQHPHSIAAWNCYYKVVSRLEYRFSRHLKFLHHMRVELKDCVMPMIIYGHQFTMISQHQSAAREYLEAYKVQPKNPLINLCVGTALINLALGFRLQKKHYCVAQGFAFLYKYLRICNNSQEALYNIARAYQHVGLVTLAAIYYEKVLAMQENDYPIPKLPYEDSSVPVTRKPGYCNLHREAAYNLHLIYKKSGATDLARQLLKNYCSI</sequence>
<dbReference type="EnsemblPlants" id="Ma10_t11280.2">
    <property type="protein sequence ID" value="Ma10_p11280.2"/>
    <property type="gene ID" value="Ma10_g11280"/>
</dbReference>
<evidence type="ECO:0000313" key="4">
    <source>
        <dbReference type="EnsemblPlants" id="Ma10_p11280.2"/>
    </source>
</evidence>
<dbReference type="SUPFAM" id="SSF48452">
    <property type="entry name" value="TPR-like"/>
    <property type="match status" value="3"/>
</dbReference>
<dbReference type="Gene3D" id="1.25.40.10">
    <property type="entry name" value="Tetratricopeptide repeat domain"/>
    <property type="match status" value="3"/>
</dbReference>
<dbReference type="SMART" id="SM00028">
    <property type="entry name" value="TPR"/>
    <property type="match status" value="6"/>
</dbReference>
<evidence type="ECO:0000313" key="5">
    <source>
        <dbReference type="Proteomes" id="UP000012960"/>
    </source>
</evidence>
<dbReference type="InterPro" id="IPR019734">
    <property type="entry name" value="TPR_rpt"/>
</dbReference>
<feature type="repeat" description="TPR" evidence="1">
    <location>
        <begin position="201"/>
        <end position="234"/>
    </location>
</feature>
<dbReference type="Pfam" id="PF13431">
    <property type="entry name" value="TPR_17"/>
    <property type="match status" value="1"/>
</dbReference>
<evidence type="ECO:0000313" key="3">
    <source>
        <dbReference type="EMBL" id="CAG1853202.1"/>
    </source>
</evidence>
<evidence type="ECO:0000256" key="2">
    <source>
        <dbReference type="SAM" id="MobiDB-lite"/>
    </source>
</evidence>
<dbReference type="Pfam" id="PF13432">
    <property type="entry name" value="TPR_16"/>
    <property type="match status" value="1"/>
</dbReference>
<dbReference type="OrthoDB" id="9991317at2759"/>
<feature type="repeat" description="TPR" evidence="1">
    <location>
        <begin position="167"/>
        <end position="200"/>
    </location>
</feature>
<feature type="region of interest" description="Disordered" evidence="2">
    <location>
        <begin position="138"/>
        <end position="166"/>
    </location>
</feature>